<organism evidence="1 2">
    <name type="scientific">Kineococcus xinjiangensis</name>
    <dbReference type="NCBI Taxonomy" id="512762"/>
    <lineage>
        <taxon>Bacteria</taxon>
        <taxon>Bacillati</taxon>
        <taxon>Actinomycetota</taxon>
        <taxon>Actinomycetes</taxon>
        <taxon>Kineosporiales</taxon>
        <taxon>Kineosporiaceae</taxon>
        <taxon>Kineococcus</taxon>
    </lineage>
</organism>
<dbReference type="OrthoDB" id="5504890at2"/>
<evidence type="ECO:0000313" key="1">
    <source>
        <dbReference type="EMBL" id="PPK93824.1"/>
    </source>
</evidence>
<accession>A0A2S6IHY1</accession>
<sequence length="172" mass="19009">MLERRTDELGIYLNDHFAGAAGGLALFRRGAEARRGEPAGEVLARLAAEIAEDRTALREVMAAVGAPVHRSKVAAGWVAERVSRLKPNGRLLSRSPLSDYLELEAMLVGVHGKWAGWRTLLALAERDPRLDRRALEELSRRAGRQVEALEELRAQTLERAFGSRRGERPPVA</sequence>
<dbReference type="Proteomes" id="UP000239485">
    <property type="component" value="Unassembled WGS sequence"/>
</dbReference>
<keyword evidence="2" id="KW-1185">Reference proteome</keyword>
<proteinExistence type="predicted"/>
<comment type="caution">
    <text evidence="1">The sequence shown here is derived from an EMBL/GenBank/DDBJ whole genome shotgun (WGS) entry which is preliminary data.</text>
</comment>
<dbReference type="EMBL" id="PTJD01000009">
    <property type="protein sequence ID" value="PPK93824.1"/>
    <property type="molecule type" value="Genomic_DNA"/>
</dbReference>
<dbReference type="RefSeq" id="WP_104433383.1">
    <property type="nucleotide sequence ID" value="NZ_PTJD01000009.1"/>
</dbReference>
<protein>
    <submittedName>
        <fullName evidence="1">Uncharacterized protein</fullName>
    </submittedName>
</protein>
<reference evidence="1 2" key="1">
    <citation type="submission" date="2018-02" db="EMBL/GenBank/DDBJ databases">
        <title>Genomic Encyclopedia of Archaeal and Bacterial Type Strains, Phase II (KMG-II): from individual species to whole genera.</title>
        <authorList>
            <person name="Goeker M."/>
        </authorList>
    </citation>
    <scope>NUCLEOTIDE SEQUENCE [LARGE SCALE GENOMIC DNA]</scope>
    <source>
        <strain evidence="1 2">DSM 22857</strain>
    </source>
</reference>
<evidence type="ECO:0000313" key="2">
    <source>
        <dbReference type="Proteomes" id="UP000239485"/>
    </source>
</evidence>
<name>A0A2S6IHY1_9ACTN</name>
<dbReference type="AlphaFoldDB" id="A0A2S6IHY1"/>
<gene>
    <name evidence="1" type="ORF">CLV92_109101</name>
</gene>